<feature type="domain" description="AB hydrolase-1" evidence="1">
    <location>
        <begin position="2"/>
        <end position="216"/>
    </location>
</feature>
<dbReference type="Pfam" id="PF12697">
    <property type="entry name" value="Abhydrolase_6"/>
    <property type="match status" value="1"/>
</dbReference>
<organism evidence="2 3">
    <name type="scientific">Ensifer adhaerens</name>
    <name type="common">Sinorhizobium morelense</name>
    <dbReference type="NCBI Taxonomy" id="106592"/>
    <lineage>
        <taxon>Bacteria</taxon>
        <taxon>Pseudomonadati</taxon>
        <taxon>Pseudomonadota</taxon>
        <taxon>Alphaproteobacteria</taxon>
        <taxon>Hyphomicrobiales</taxon>
        <taxon>Rhizobiaceae</taxon>
        <taxon>Sinorhizobium/Ensifer group</taxon>
        <taxon>Ensifer</taxon>
    </lineage>
</organism>
<dbReference type="Proteomes" id="UP001055460">
    <property type="component" value="Plasmid pA"/>
</dbReference>
<dbReference type="InterPro" id="IPR029058">
    <property type="entry name" value="AB_hydrolase_fold"/>
</dbReference>
<protein>
    <submittedName>
        <fullName evidence="2">Alpha/beta hydrolase</fullName>
    </submittedName>
</protein>
<accession>A0A9Q8YG02</accession>
<dbReference type="InterPro" id="IPR050266">
    <property type="entry name" value="AB_hydrolase_sf"/>
</dbReference>
<dbReference type="InterPro" id="IPR000073">
    <property type="entry name" value="AB_hydrolase_1"/>
</dbReference>
<name>A0A9Q8YG02_ENSAD</name>
<evidence type="ECO:0000313" key="3">
    <source>
        <dbReference type="Proteomes" id="UP001055460"/>
    </source>
</evidence>
<evidence type="ECO:0000259" key="1">
    <source>
        <dbReference type="Pfam" id="PF12697"/>
    </source>
</evidence>
<dbReference type="AlphaFoldDB" id="A0A9Q8YG02"/>
<gene>
    <name evidence="2" type="ORF">NE863_23020</name>
</gene>
<dbReference type="Gene3D" id="3.40.50.1820">
    <property type="entry name" value="alpha/beta hydrolase"/>
    <property type="match status" value="1"/>
</dbReference>
<sequence>MLFVPGFMLDADLWRDVVPALGEYGPATYADLSQDGSIEAMARRTLMYAPDRFILTGFSMGGYVAREIVRQAPDRVTALILIATSARGDSDVERQRKAVVAGQAAGTAFKGLSRSAILSSLHPDNAGRTDILDRIQVAGHRMGGDAFRRQALIERRDERDALASIQCPSLVIAGEEDRLRSRAETLELHNGLVGSSFEVVADTGHMVPMEAPQRLATIIREWLAQQKAEA</sequence>
<evidence type="ECO:0000313" key="2">
    <source>
        <dbReference type="EMBL" id="USJ26939.1"/>
    </source>
</evidence>
<dbReference type="RefSeq" id="WP_252160917.1">
    <property type="nucleotide sequence ID" value="NZ_CP098808.1"/>
</dbReference>
<dbReference type="GO" id="GO:0016787">
    <property type="term" value="F:hydrolase activity"/>
    <property type="evidence" value="ECO:0007669"/>
    <property type="project" value="UniProtKB-KW"/>
</dbReference>
<keyword evidence="2" id="KW-0378">Hydrolase</keyword>
<dbReference type="EMBL" id="CP098808">
    <property type="protein sequence ID" value="USJ26939.1"/>
    <property type="molecule type" value="Genomic_DNA"/>
</dbReference>
<proteinExistence type="predicted"/>
<dbReference type="PANTHER" id="PTHR43798">
    <property type="entry name" value="MONOACYLGLYCEROL LIPASE"/>
    <property type="match status" value="1"/>
</dbReference>
<reference evidence="2" key="1">
    <citation type="submission" date="2022-06" db="EMBL/GenBank/DDBJ databases">
        <title>Physiological and biochemical characterization and genomic elucidation of a strain of the genus Ensifer adhaerens M8 that combines arsenic oxidation and chromium reduction.</title>
        <authorList>
            <person name="Li X."/>
            <person name="Yu c."/>
        </authorList>
    </citation>
    <scope>NUCLEOTIDE SEQUENCE</scope>
    <source>
        <strain evidence="2">M8</strain>
        <plasmid evidence="2">pA</plasmid>
    </source>
</reference>
<keyword evidence="2" id="KW-0614">Plasmid</keyword>
<dbReference type="SUPFAM" id="SSF53474">
    <property type="entry name" value="alpha/beta-Hydrolases"/>
    <property type="match status" value="1"/>
</dbReference>
<geneLocation type="plasmid" evidence="2 3">
    <name>pA</name>
</geneLocation>